<dbReference type="Pfam" id="PF01713">
    <property type="entry name" value="Smr"/>
    <property type="match status" value="1"/>
</dbReference>
<evidence type="ECO:0000256" key="11">
    <source>
        <dbReference type="SAM" id="MobiDB-lite"/>
    </source>
</evidence>
<dbReference type="SMART" id="SM00533">
    <property type="entry name" value="MUTSd"/>
    <property type="match status" value="1"/>
</dbReference>
<dbReference type="InterPro" id="IPR007696">
    <property type="entry name" value="DNA_mismatch_repair_MutS_core"/>
</dbReference>
<evidence type="ECO:0000313" key="14">
    <source>
        <dbReference type="Proteomes" id="UP000003672"/>
    </source>
</evidence>
<dbReference type="InterPro" id="IPR046893">
    <property type="entry name" value="MSSS"/>
</dbReference>
<dbReference type="SMART" id="SM00534">
    <property type="entry name" value="MUTSac"/>
    <property type="match status" value="1"/>
</dbReference>
<keyword evidence="8 9" id="KW-0238">DNA-binding</keyword>
<comment type="similarity">
    <text evidence="9">Belongs to the DNA mismatch repair MutS family. MutS2 subfamily.</text>
</comment>
<evidence type="ECO:0000256" key="1">
    <source>
        <dbReference type="ARBA" id="ARBA00022722"/>
    </source>
</evidence>
<dbReference type="SUPFAM" id="SSF48334">
    <property type="entry name" value="DNA repair protein MutS, domain III"/>
    <property type="match status" value="1"/>
</dbReference>
<dbReference type="PIRSF" id="PIRSF005814">
    <property type="entry name" value="MutS_YshD"/>
    <property type="match status" value="1"/>
</dbReference>
<feature type="domain" description="Smr" evidence="12">
    <location>
        <begin position="716"/>
        <end position="791"/>
    </location>
</feature>
<dbReference type="GO" id="GO:0140664">
    <property type="term" value="F:ATP-dependent DNA damage sensor activity"/>
    <property type="evidence" value="ECO:0007669"/>
    <property type="project" value="InterPro"/>
</dbReference>
<dbReference type="SMART" id="SM00463">
    <property type="entry name" value="SMR"/>
    <property type="match status" value="1"/>
</dbReference>
<dbReference type="SUPFAM" id="SSF160443">
    <property type="entry name" value="SMR domain-like"/>
    <property type="match status" value="1"/>
</dbReference>
<comment type="caution">
    <text evidence="13">The sequence shown here is derived from an EMBL/GenBank/DDBJ whole genome shotgun (WGS) entry which is preliminary data.</text>
</comment>
<accession>A0AA87A7W8</accession>
<dbReference type="GO" id="GO:0019843">
    <property type="term" value="F:rRNA binding"/>
    <property type="evidence" value="ECO:0007669"/>
    <property type="project" value="UniProtKB-UniRule"/>
</dbReference>
<dbReference type="HAMAP" id="MF_00092">
    <property type="entry name" value="MutS2"/>
    <property type="match status" value="1"/>
</dbReference>
<dbReference type="Proteomes" id="UP000003672">
    <property type="component" value="Unassembled WGS sequence"/>
</dbReference>
<dbReference type="InterPro" id="IPR027417">
    <property type="entry name" value="P-loop_NTPase"/>
</dbReference>
<dbReference type="InterPro" id="IPR036187">
    <property type="entry name" value="DNA_mismatch_repair_MutS_sf"/>
</dbReference>
<dbReference type="GO" id="GO:0016887">
    <property type="term" value="F:ATP hydrolysis activity"/>
    <property type="evidence" value="ECO:0007669"/>
    <property type="project" value="InterPro"/>
</dbReference>
<dbReference type="Pfam" id="PF20297">
    <property type="entry name" value="MSSS"/>
    <property type="match status" value="1"/>
</dbReference>
<evidence type="ECO:0000256" key="6">
    <source>
        <dbReference type="ARBA" id="ARBA00022840"/>
    </source>
</evidence>
<protein>
    <recommendedName>
        <fullName evidence="9">Endonuclease MutS2</fullName>
        <ecNumber evidence="9">3.1.-.-</ecNumber>
    </recommendedName>
    <alternativeName>
        <fullName evidence="9">Ribosome-associated protein quality control-upstream factor</fullName>
        <shortName evidence="9">RQC-upstream factor</shortName>
        <shortName evidence="9">RqcU</shortName>
        <ecNumber evidence="9">3.6.4.-</ecNumber>
    </alternativeName>
</protein>
<comment type="function">
    <text evidence="9">Acts as a ribosome collision sensor, splitting the ribosome into its 2 subunits. Detects stalled/collided 70S ribosomes which it binds and splits by an ATP-hydrolysis driven conformational change. Acts upstream of the ribosome quality control system (RQC), a ribosome-associated complex that mediates the extraction of incompletely synthesized nascent chains from stalled ribosomes and their subsequent degradation. Probably generates substrates for RQC.</text>
</comment>
<evidence type="ECO:0000256" key="2">
    <source>
        <dbReference type="ARBA" id="ARBA00022730"/>
    </source>
</evidence>
<reference evidence="13 14" key="1">
    <citation type="submission" date="2010-06" db="EMBL/GenBank/DDBJ databases">
        <authorList>
            <person name="Muzny D."/>
            <person name="Qin X."/>
            <person name="Buhay C."/>
            <person name="Dugan-Rocha S."/>
            <person name="Ding Y."/>
            <person name="Chen G."/>
            <person name="Hawes A."/>
            <person name="Holder M."/>
            <person name="Jhangiani S."/>
            <person name="Johnson A."/>
            <person name="Khan Z."/>
            <person name="Li Z."/>
            <person name="Liu W."/>
            <person name="Liu X."/>
            <person name="Perez L."/>
            <person name="Shen H."/>
            <person name="Wang Q."/>
            <person name="Watt J."/>
            <person name="Xi L."/>
            <person name="Xin Y."/>
            <person name="Zhou J."/>
            <person name="Deng J."/>
            <person name="Jiang H."/>
            <person name="Liu Y."/>
            <person name="Qu J."/>
            <person name="Song X.-Z."/>
            <person name="Zhang L."/>
            <person name="Villasana D."/>
            <person name="Johnson A."/>
            <person name="Liu J."/>
            <person name="Liyanage D."/>
            <person name="Lorensuhewa L."/>
            <person name="Robinson T."/>
            <person name="Song A."/>
            <person name="Song B.-B."/>
            <person name="Dinh H."/>
            <person name="Thornton R."/>
            <person name="Coyle M."/>
            <person name="Francisco L."/>
            <person name="Jackson L."/>
            <person name="Javaid M."/>
            <person name="Korchina V."/>
            <person name="Kovar C."/>
            <person name="Mata R."/>
            <person name="Mathew T."/>
            <person name="Ngo R."/>
            <person name="Nguyen L."/>
            <person name="Nguyen N."/>
            <person name="Okwuonu G."/>
            <person name="Ongeri F."/>
            <person name="Pham C."/>
            <person name="Simmons D."/>
            <person name="Wilczek-Boney K."/>
            <person name="Hale W."/>
            <person name="Jakkamsetti A."/>
            <person name="Pham P."/>
            <person name="Ruth R."/>
            <person name="San Lucas F."/>
            <person name="Warren J."/>
            <person name="Zhang J."/>
            <person name="Zhao Z."/>
            <person name="Zhou C."/>
            <person name="Zhu D."/>
            <person name="Lee S."/>
            <person name="Bess C."/>
            <person name="Blankenburg K."/>
            <person name="Forbes L."/>
            <person name="Fu Q."/>
            <person name="Gubbala S."/>
            <person name="Hirani K."/>
            <person name="Jayaseelan J.C."/>
            <person name="Lara F."/>
            <person name="Munidasa M."/>
            <person name="Palculict T."/>
            <person name="Patil S."/>
            <person name="Pu L.-L."/>
            <person name="Saada N."/>
            <person name="Tang L."/>
            <person name="Weissenberger G."/>
            <person name="Zhu Y."/>
            <person name="Hemphill L."/>
            <person name="Shang Y."/>
            <person name="Youmans B."/>
            <person name="Ayvaz T."/>
            <person name="Ross M."/>
            <person name="Santibanez J."/>
            <person name="Aqrawi P."/>
            <person name="Gross S."/>
            <person name="Joshi V."/>
            <person name="Fowler G."/>
            <person name="Nazareth L."/>
            <person name="Reid J."/>
            <person name="Worley K."/>
            <person name="Petrosino J."/>
            <person name="Highlander S."/>
            <person name="Gibbs R."/>
        </authorList>
    </citation>
    <scope>NUCLEOTIDE SEQUENCE [LARGE SCALE GENOMIC DNA]</scope>
    <source>
        <strain evidence="13 14">JV-V03</strain>
    </source>
</reference>
<gene>
    <name evidence="13" type="primary">mutS</name>
    <name evidence="9" type="synonym">mutS2</name>
    <name evidence="9" type="synonym">rqcU</name>
    <name evidence="13" type="ORF">HMPREF0514_11179</name>
</gene>
<sequence>MEDMNSKIIEKLEYNRIIKQLSDLAITAPAKAQALKLMPSSDFDEVKKSIDQTRVLSNILRVKGPMPITDFKDVRPSLKRLKVKANLNGEELGNIFLVLSLAKDVGQFTSDLEEREIDTRPIEKYLKNLAVSEDLFKKLNQSIEYDGTVKDTASSKLMQLRHDIQSNETDIKNHMNDYISGKHTQYLSENIVTIRDGRYVLPVKQEYKNKFGGVVHDQSASGQTLFVEPQAVLVLNNRQQNLLAQERQEIHRILIELSELAGTYQKEIKNNAVALAQLDFLSAKSKLAKKMKATEPVLNQDHVIKLRKARHPLIDPKKVVPNNIELGTTFDTMLITGPNTGGKTITLKTLGLLQLMAQAGLFITAEEGSQLTVFNEIYADIGDEQSIEQSLSTFSSHMDQIIKIMNNVTEDDLVLIDELGAGTDPEEGASLAIAILDDLRQTQAKIAITTHYPELKLYGYNRERTTNASMEFDLKKLAPTYRLRIGIPGQSNAFAIAHQLGMNEAVVDKARSLMNDEDSDINKMIERLTEQTKAAEQLHETLKQNVDQSITLKRQLQNGLDWYNQQVQKQLEKSQEKADEMLAKKRKQAEKIINDLEEQRRAGGQVRTNKVIEAKGALNKLERENQNLANNKVLQREKKRHDVSVGDNVKVLSYGQQGVITKKLGDHEFEVQIGILKVKVTDRDVEKIAAQANQKKPEKSVRSSRGLRSSRASSELDLRGQRYEEALTNLDRYLDASLLAGLNTVTIIHGIGTGAIRNGVQQYLKRNRHVKSYNYAPANQGGTGATIVNLQ</sequence>
<proteinExistence type="inferred from homology"/>
<keyword evidence="2 9" id="KW-0699">rRNA-binding</keyword>
<dbReference type="NCBIfam" id="TIGR01069">
    <property type="entry name" value="mutS2"/>
    <property type="match status" value="1"/>
</dbReference>
<comment type="function">
    <text evidence="9">Endonuclease that is involved in the suppression of homologous recombination and thus may have a key role in the control of bacterial genetic diversity.</text>
</comment>
<evidence type="ECO:0000259" key="12">
    <source>
        <dbReference type="PROSITE" id="PS50828"/>
    </source>
</evidence>
<dbReference type="InterPro" id="IPR045076">
    <property type="entry name" value="MutS"/>
</dbReference>
<feature type="region of interest" description="Disordered" evidence="11">
    <location>
        <begin position="690"/>
        <end position="714"/>
    </location>
</feature>
<dbReference type="PANTHER" id="PTHR48466">
    <property type="entry name" value="OS10G0509000 PROTEIN-RELATED"/>
    <property type="match status" value="1"/>
</dbReference>
<dbReference type="GO" id="GO:0030983">
    <property type="term" value="F:mismatched DNA binding"/>
    <property type="evidence" value="ECO:0007669"/>
    <property type="project" value="InterPro"/>
</dbReference>
<evidence type="ECO:0000256" key="3">
    <source>
        <dbReference type="ARBA" id="ARBA00022741"/>
    </source>
</evidence>
<keyword evidence="7 9" id="KW-0694">RNA-binding</keyword>
<dbReference type="CDD" id="cd03280">
    <property type="entry name" value="ABC_MutS2"/>
    <property type="match status" value="1"/>
</dbReference>
<evidence type="ECO:0000256" key="4">
    <source>
        <dbReference type="ARBA" id="ARBA00022759"/>
    </source>
</evidence>
<feature type="coiled-coil region" evidence="10">
    <location>
        <begin position="521"/>
        <end position="638"/>
    </location>
</feature>
<keyword evidence="6 9" id="KW-0067">ATP-binding</keyword>
<dbReference type="Gene3D" id="3.40.50.300">
    <property type="entry name" value="P-loop containing nucleotide triphosphate hydrolases"/>
    <property type="match status" value="1"/>
</dbReference>
<dbReference type="InterPro" id="IPR000432">
    <property type="entry name" value="DNA_mismatch_repair_MutS_C"/>
</dbReference>
<dbReference type="GO" id="GO:0005524">
    <property type="term" value="F:ATP binding"/>
    <property type="evidence" value="ECO:0007669"/>
    <property type="project" value="UniProtKB-UniRule"/>
</dbReference>
<evidence type="ECO:0000256" key="5">
    <source>
        <dbReference type="ARBA" id="ARBA00022801"/>
    </source>
</evidence>
<evidence type="ECO:0000256" key="9">
    <source>
        <dbReference type="HAMAP-Rule" id="MF_00092"/>
    </source>
</evidence>
<evidence type="ECO:0000313" key="13">
    <source>
        <dbReference type="EMBL" id="EFJ69109.1"/>
    </source>
</evidence>
<dbReference type="EC" id="3.6.4.-" evidence="9"/>
<keyword evidence="1 9" id="KW-0540">Nuclease</keyword>
<dbReference type="AlphaFoldDB" id="A0AA87A7W8"/>
<keyword evidence="4 9" id="KW-0255">Endonuclease</keyword>
<dbReference type="EC" id="3.1.-.-" evidence="9"/>
<name>A0AA87A7W8_9LACO</name>
<dbReference type="GO" id="GO:0004519">
    <property type="term" value="F:endonuclease activity"/>
    <property type="evidence" value="ECO:0007669"/>
    <property type="project" value="UniProtKB-UniRule"/>
</dbReference>
<keyword evidence="3 9" id="KW-0547">Nucleotide-binding</keyword>
<dbReference type="PANTHER" id="PTHR48466:SF2">
    <property type="entry name" value="OS10G0509000 PROTEIN"/>
    <property type="match status" value="1"/>
</dbReference>
<dbReference type="GO" id="GO:0043023">
    <property type="term" value="F:ribosomal large subunit binding"/>
    <property type="evidence" value="ECO:0007669"/>
    <property type="project" value="UniProtKB-UniRule"/>
</dbReference>
<dbReference type="InterPro" id="IPR002625">
    <property type="entry name" value="Smr_dom"/>
</dbReference>
<dbReference type="InterPro" id="IPR036063">
    <property type="entry name" value="Smr_dom_sf"/>
</dbReference>
<keyword evidence="10" id="KW-0175">Coiled coil</keyword>
<dbReference type="SUPFAM" id="SSF52540">
    <property type="entry name" value="P-loop containing nucleoside triphosphate hydrolases"/>
    <property type="match status" value="1"/>
</dbReference>
<dbReference type="GO" id="GO:0072344">
    <property type="term" value="P:rescue of stalled ribosome"/>
    <property type="evidence" value="ECO:0007669"/>
    <property type="project" value="UniProtKB-UniRule"/>
</dbReference>
<keyword evidence="5 9" id="KW-0378">Hydrolase</keyword>
<dbReference type="GO" id="GO:0006298">
    <property type="term" value="P:mismatch repair"/>
    <property type="evidence" value="ECO:0007669"/>
    <property type="project" value="InterPro"/>
</dbReference>
<evidence type="ECO:0000256" key="10">
    <source>
        <dbReference type="SAM" id="Coils"/>
    </source>
</evidence>
<dbReference type="FunFam" id="3.40.50.300:FF:000830">
    <property type="entry name" value="Endonuclease MutS2"/>
    <property type="match status" value="1"/>
</dbReference>
<feature type="binding site" evidence="9">
    <location>
        <begin position="337"/>
        <end position="344"/>
    </location>
    <ligand>
        <name>ATP</name>
        <dbReference type="ChEBI" id="CHEBI:30616"/>
    </ligand>
</feature>
<feature type="compositionally biased region" description="Low complexity" evidence="11">
    <location>
        <begin position="703"/>
        <end position="713"/>
    </location>
</feature>
<dbReference type="InterPro" id="IPR005747">
    <property type="entry name" value="MutS2"/>
</dbReference>
<dbReference type="PROSITE" id="PS50828">
    <property type="entry name" value="SMR"/>
    <property type="match status" value="1"/>
</dbReference>
<comment type="subunit">
    <text evidence="9">Homodimer. Binds to stalled ribosomes, contacting rRNA.</text>
</comment>
<dbReference type="EMBL" id="ACGO02000002">
    <property type="protein sequence ID" value="EFJ69109.1"/>
    <property type="molecule type" value="Genomic_DNA"/>
</dbReference>
<dbReference type="Pfam" id="PF00488">
    <property type="entry name" value="MutS_V"/>
    <property type="match status" value="1"/>
</dbReference>
<dbReference type="GO" id="GO:0045910">
    <property type="term" value="P:negative regulation of DNA recombination"/>
    <property type="evidence" value="ECO:0007669"/>
    <property type="project" value="InterPro"/>
</dbReference>
<dbReference type="Gene3D" id="3.30.1370.110">
    <property type="match status" value="1"/>
</dbReference>
<evidence type="ECO:0000256" key="7">
    <source>
        <dbReference type="ARBA" id="ARBA00022884"/>
    </source>
</evidence>
<organism evidence="13 14">
    <name type="scientific">Lactobacillus paragasseri JV-V03</name>
    <dbReference type="NCBI Taxonomy" id="525326"/>
    <lineage>
        <taxon>Bacteria</taxon>
        <taxon>Bacillati</taxon>
        <taxon>Bacillota</taxon>
        <taxon>Bacilli</taxon>
        <taxon>Lactobacillales</taxon>
        <taxon>Lactobacillaceae</taxon>
        <taxon>Lactobacillus</taxon>
    </lineage>
</organism>
<evidence type="ECO:0000256" key="8">
    <source>
        <dbReference type="ARBA" id="ARBA00023125"/>
    </source>
</evidence>